<dbReference type="Gene3D" id="3.20.20.100">
    <property type="entry name" value="NADP-dependent oxidoreductase domain"/>
    <property type="match status" value="1"/>
</dbReference>
<protein>
    <submittedName>
        <fullName evidence="3">Aldo/keto reductase</fullName>
    </submittedName>
</protein>
<dbReference type="RefSeq" id="WP_008385422.1">
    <property type="nucleotide sequence ID" value="NZ_AOIV01000011.1"/>
</dbReference>
<gene>
    <name evidence="3" type="ORF">C474_07437</name>
</gene>
<evidence type="ECO:0000259" key="2">
    <source>
        <dbReference type="Pfam" id="PF00248"/>
    </source>
</evidence>
<dbReference type="InterPro" id="IPR036812">
    <property type="entry name" value="NAD(P)_OxRdtase_dom_sf"/>
</dbReference>
<dbReference type="Pfam" id="PF00248">
    <property type="entry name" value="Aldo_ket_red"/>
    <property type="match status" value="1"/>
</dbReference>
<reference evidence="3 4" key="1">
    <citation type="journal article" date="2014" name="PLoS Genet.">
        <title>Phylogenetically driven sequencing of extremely halophilic archaea reveals strategies for static and dynamic osmo-response.</title>
        <authorList>
            <person name="Becker E.A."/>
            <person name="Seitzer P.M."/>
            <person name="Tritt A."/>
            <person name="Larsen D."/>
            <person name="Krusor M."/>
            <person name="Yao A.I."/>
            <person name="Wu D."/>
            <person name="Madern D."/>
            <person name="Eisen J.A."/>
            <person name="Darling A.E."/>
            <person name="Facciotti M.T."/>
        </authorList>
    </citation>
    <scope>NUCLEOTIDE SEQUENCE [LARGE SCALE GENOMIC DNA]</scope>
    <source>
        <strain evidence="3 4">JCM 14848</strain>
    </source>
</reference>
<name>M0DD19_HALPD</name>
<dbReference type="PRINTS" id="PR00069">
    <property type="entry name" value="ALDKETRDTASE"/>
</dbReference>
<dbReference type="GO" id="GO:0016491">
    <property type="term" value="F:oxidoreductase activity"/>
    <property type="evidence" value="ECO:0007669"/>
    <property type="project" value="UniProtKB-KW"/>
</dbReference>
<dbReference type="InParanoid" id="M0DD19"/>
<evidence type="ECO:0000313" key="3">
    <source>
        <dbReference type="EMBL" id="ELZ32632.1"/>
    </source>
</evidence>
<dbReference type="PATRIC" id="fig|1227487.5.peg.1510"/>
<dbReference type="OrthoDB" id="7236at2157"/>
<dbReference type="InterPro" id="IPR050523">
    <property type="entry name" value="AKR_Detox_Biosynth"/>
</dbReference>
<evidence type="ECO:0000256" key="1">
    <source>
        <dbReference type="ARBA" id="ARBA00023002"/>
    </source>
</evidence>
<dbReference type="InterPro" id="IPR020471">
    <property type="entry name" value="AKR"/>
</dbReference>
<organism evidence="3 4">
    <name type="scientific">Halogeometricum pallidum JCM 14848</name>
    <dbReference type="NCBI Taxonomy" id="1227487"/>
    <lineage>
        <taxon>Archaea</taxon>
        <taxon>Methanobacteriati</taxon>
        <taxon>Methanobacteriota</taxon>
        <taxon>Stenosarchaea group</taxon>
        <taxon>Halobacteria</taxon>
        <taxon>Halobacteriales</taxon>
        <taxon>Haloferacaceae</taxon>
        <taxon>Halogeometricum</taxon>
    </lineage>
</organism>
<keyword evidence="1" id="KW-0560">Oxidoreductase</keyword>
<dbReference type="FunFam" id="3.20.20.100:FF:000004">
    <property type="entry name" value="Oxidoreductase, aldo/keto reductase"/>
    <property type="match status" value="1"/>
</dbReference>
<keyword evidence="4" id="KW-1185">Reference proteome</keyword>
<comment type="caution">
    <text evidence="3">The sequence shown here is derived from an EMBL/GenBank/DDBJ whole genome shotgun (WGS) entry which is preliminary data.</text>
</comment>
<dbReference type="EMBL" id="AOIV01000011">
    <property type="protein sequence ID" value="ELZ32632.1"/>
    <property type="molecule type" value="Genomic_DNA"/>
</dbReference>
<feature type="domain" description="NADP-dependent oxidoreductase" evidence="2">
    <location>
        <begin position="15"/>
        <end position="319"/>
    </location>
</feature>
<dbReference type="PANTHER" id="PTHR43364">
    <property type="entry name" value="NADH-SPECIFIC METHYLGLYOXAL REDUCTASE-RELATED"/>
    <property type="match status" value="1"/>
</dbReference>
<dbReference type="PANTHER" id="PTHR43364:SF4">
    <property type="entry name" value="NAD(P)-LINKED OXIDOREDUCTASE SUPERFAMILY PROTEIN"/>
    <property type="match status" value="1"/>
</dbReference>
<dbReference type="Proteomes" id="UP000011513">
    <property type="component" value="Unassembled WGS sequence"/>
</dbReference>
<dbReference type="eggNOG" id="arCOG01617">
    <property type="taxonomic scope" value="Archaea"/>
</dbReference>
<dbReference type="SUPFAM" id="SSF51430">
    <property type="entry name" value="NAD(P)-linked oxidoreductase"/>
    <property type="match status" value="1"/>
</dbReference>
<sequence length="330" mass="37071">MEYTTLGATGLEVSRLCLGTMNFGSGWRPTYQDDWTVDEEDSQPVIERAIEHGINFIDTANIYSTGDSERIVGNAIEEYERDELVVATKVYGQMHTGPNGQGLSRKHILDQAHASLDRLGTDYIDLYQIHRWDDQTPIEETLSALDHLVDEGLVRYVGASSMAGWQFMKALQTSDVEHYERFVSMQPEYSLVRRHEEENVVPVCADQGIGVVPWSPLYRGFLTGKYERDDEPPEGSRMAEEGVTPAEEFDDDQWAVLDAVREIADEQDVSPVQVSIAWLLHKDVVTAPIVGPKSVDQLDETVGALDIDLSDEDIERLEAPIDPVWSDDLL</sequence>
<proteinExistence type="predicted"/>
<evidence type="ECO:0000313" key="4">
    <source>
        <dbReference type="Proteomes" id="UP000011513"/>
    </source>
</evidence>
<dbReference type="GO" id="GO:0005829">
    <property type="term" value="C:cytosol"/>
    <property type="evidence" value="ECO:0007669"/>
    <property type="project" value="TreeGrafter"/>
</dbReference>
<dbReference type="InterPro" id="IPR023210">
    <property type="entry name" value="NADP_OxRdtase_dom"/>
</dbReference>
<dbReference type="AlphaFoldDB" id="M0DD19"/>
<dbReference type="CDD" id="cd19079">
    <property type="entry name" value="AKR_EcYajO-like"/>
    <property type="match status" value="1"/>
</dbReference>
<accession>M0DD19</accession>